<dbReference type="EMBL" id="HBUF01642515">
    <property type="protein sequence ID" value="CAG6785242.1"/>
    <property type="molecule type" value="Transcribed_RNA"/>
</dbReference>
<proteinExistence type="predicted"/>
<dbReference type="EMBL" id="HBUF01642516">
    <property type="protein sequence ID" value="CAG6785243.1"/>
    <property type="molecule type" value="Transcribed_RNA"/>
</dbReference>
<evidence type="ECO:0000256" key="1">
    <source>
        <dbReference type="SAM" id="Phobius"/>
    </source>
</evidence>
<reference evidence="2" key="1">
    <citation type="submission" date="2021-05" db="EMBL/GenBank/DDBJ databases">
        <authorList>
            <person name="Alioto T."/>
            <person name="Alioto T."/>
            <person name="Gomez Garrido J."/>
        </authorList>
    </citation>
    <scope>NUCLEOTIDE SEQUENCE</scope>
</reference>
<name>A0A8D9BME1_9HEMI</name>
<feature type="transmembrane region" description="Helical" evidence="1">
    <location>
        <begin position="7"/>
        <end position="25"/>
    </location>
</feature>
<keyword evidence="1" id="KW-1133">Transmembrane helix</keyword>
<protein>
    <submittedName>
        <fullName evidence="2">Uncharacterized protein</fullName>
    </submittedName>
</protein>
<evidence type="ECO:0000313" key="2">
    <source>
        <dbReference type="EMBL" id="CAG6785242.1"/>
    </source>
</evidence>
<keyword evidence="1" id="KW-0812">Transmembrane</keyword>
<dbReference type="AlphaFoldDB" id="A0A8D9BME1"/>
<keyword evidence="1" id="KW-0472">Membrane</keyword>
<sequence length="108" mass="12435">MYVTMALFKCCSFFFSFAFSSFSYIAPLYPYFFLSPLTISYSSPCALLSLRSLLYFHSSNVLPFAFPHPPPSPHLLSHHPASLAVCSDRLSLRRRFLIRLFLKEIENV</sequence>
<organism evidence="2">
    <name type="scientific">Cacopsylla melanoneura</name>
    <dbReference type="NCBI Taxonomy" id="428564"/>
    <lineage>
        <taxon>Eukaryota</taxon>
        <taxon>Metazoa</taxon>
        <taxon>Ecdysozoa</taxon>
        <taxon>Arthropoda</taxon>
        <taxon>Hexapoda</taxon>
        <taxon>Insecta</taxon>
        <taxon>Pterygota</taxon>
        <taxon>Neoptera</taxon>
        <taxon>Paraneoptera</taxon>
        <taxon>Hemiptera</taxon>
        <taxon>Sternorrhyncha</taxon>
        <taxon>Psylloidea</taxon>
        <taxon>Psyllidae</taxon>
        <taxon>Psyllinae</taxon>
        <taxon>Cacopsylla</taxon>
    </lineage>
</organism>
<accession>A0A8D9BME1</accession>